<sequence>MVVLACPPAFKRALGRLQVTCLDDTWRTRQATYRFRCQAGHEFTWKADNLTGLSACPQCRADSRTRRMQEKAAQDGSECLDSWRGTKNELYRYRCLKDPSHEWLRSFPVAMRTSRCPHCTPKGPKLTANGLQRLQEYAKSRGGECLSPIYLGGERKHSFRCAQGHIWDARPSNMLSRSSWCQKCLSDQQRLGIDEVRATAVVRGGQFLSTNYLNDRTLYDWACQKGHSWKACYGSIRSGSWCPHCANEQRRLDLQTLQRAAEAKGGACLSDAYVSTTSDYQWQCAEGHIWKAKYAAIRNGHWCQRCHIESRKLTLEHMQETARERGGLCLSMHYEGARAHYQWQCARGHTWRAMYVQVRAGTWCPACYHMSLTKAGSAAWHRYRAHKPRD</sequence>
<evidence type="ECO:0000313" key="1">
    <source>
        <dbReference type="EMBL" id="SDK51955.1"/>
    </source>
</evidence>
<dbReference type="Proteomes" id="UP000199693">
    <property type="component" value="Unassembled WGS sequence"/>
</dbReference>
<gene>
    <name evidence="1" type="ORF">SAMN05216189_10417</name>
    <name evidence="2" type="ORF">SAMN06295949_1377</name>
</gene>
<dbReference type="AlphaFoldDB" id="A0A239N4A7"/>
<reference evidence="2 3" key="2">
    <citation type="submission" date="2017-06" db="EMBL/GenBank/DDBJ databases">
        <authorList>
            <person name="Varghese N."/>
            <person name="Submissions S."/>
        </authorList>
    </citation>
    <scope>NUCLEOTIDE SEQUENCE [LARGE SCALE GENOMIC DNA]</scope>
    <source>
        <strain evidence="2 3">RLD-1</strain>
    </source>
</reference>
<evidence type="ECO:0008006" key="5">
    <source>
        <dbReference type="Google" id="ProtNLM"/>
    </source>
</evidence>
<dbReference type="Proteomes" id="UP000198309">
    <property type="component" value="Unassembled WGS sequence"/>
</dbReference>
<dbReference type="EMBL" id="FNEC01000041">
    <property type="protein sequence ID" value="SDK51955.1"/>
    <property type="molecule type" value="Genomic_DNA"/>
</dbReference>
<organism evidence="1 4">
    <name type="scientific">Pseudomonas delhiensis</name>
    <dbReference type="NCBI Taxonomy" id="366289"/>
    <lineage>
        <taxon>Bacteria</taxon>
        <taxon>Pseudomonadati</taxon>
        <taxon>Pseudomonadota</taxon>
        <taxon>Gammaproteobacteria</taxon>
        <taxon>Pseudomonadales</taxon>
        <taxon>Pseudomonadaceae</taxon>
        <taxon>Pseudomonas</taxon>
    </lineage>
</organism>
<evidence type="ECO:0000313" key="4">
    <source>
        <dbReference type="Proteomes" id="UP000199693"/>
    </source>
</evidence>
<dbReference type="EMBL" id="FZPC01000037">
    <property type="protein sequence ID" value="SNT49781.1"/>
    <property type="molecule type" value="Genomic_DNA"/>
</dbReference>
<evidence type="ECO:0000313" key="3">
    <source>
        <dbReference type="Proteomes" id="UP000198309"/>
    </source>
</evidence>
<reference evidence="1 4" key="1">
    <citation type="submission" date="2016-10" db="EMBL/GenBank/DDBJ databases">
        <authorList>
            <person name="de Groot N.N."/>
        </authorList>
    </citation>
    <scope>NUCLEOTIDE SEQUENCE [LARGE SCALE GENOMIC DNA]</scope>
    <source>
        <strain evidence="1 4">CCM 7361</strain>
    </source>
</reference>
<evidence type="ECO:0000313" key="2">
    <source>
        <dbReference type="EMBL" id="SNT49781.1"/>
    </source>
</evidence>
<name>A0A239N4A7_9PSED</name>
<proteinExistence type="predicted"/>
<accession>A0A239N4A7</accession>
<keyword evidence="3" id="KW-1185">Reference proteome</keyword>
<protein>
    <recommendedName>
        <fullName evidence="5">Zinc-ribbon domain-containing protein</fullName>
    </recommendedName>
</protein>